<evidence type="ECO:0000256" key="4">
    <source>
        <dbReference type="ARBA" id="ARBA00023136"/>
    </source>
</evidence>
<dbReference type="EMBL" id="NFKP01000046">
    <property type="protein sequence ID" value="OUP65213.1"/>
    <property type="molecule type" value="Genomic_DNA"/>
</dbReference>
<proteinExistence type="predicted"/>
<evidence type="ECO:0000256" key="3">
    <source>
        <dbReference type="ARBA" id="ARBA00022989"/>
    </source>
</evidence>
<organism evidence="6 7">
    <name type="scientific">Anaerotruncus colihominis</name>
    <dbReference type="NCBI Taxonomy" id="169435"/>
    <lineage>
        <taxon>Bacteria</taxon>
        <taxon>Bacillati</taxon>
        <taxon>Bacillota</taxon>
        <taxon>Clostridia</taxon>
        <taxon>Eubacteriales</taxon>
        <taxon>Oscillospiraceae</taxon>
        <taxon>Anaerotruncus</taxon>
    </lineage>
</organism>
<dbReference type="NCBIfam" id="TIGR01593">
    <property type="entry name" value="holin_tox_secr"/>
    <property type="match status" value="1"/>
</dbReference>
<accession>A0A1Y4M8S7</accession>
<dbReference type="GO" id="GO:0016020">
    <property type="term" value="C:membrane"/>
    <property type="evidence" value="ECO:0007669"/>
    <property type="project" value="UniProtKB-SubCell"/>
</dbReference>
<comment type="caution">
    <text evidence="6">The sequence shown here is derived from an EMBL/GenBank/DDBJ whole genome shotgun (WGS) entry which is preliminary data.</text>
</comment>
<dbReference type="InterPro" id="IPR006480">
    <property type="entry name" value="Phage_holin_4_1"/>
</dbReference>
<evidence type="ECO:0000256" key="2">
    <source>
        <dbReference type="ARBA" id="ARBA00022692"/>
    </source>
</evidence>
<evidence type="ECO:0000256" key="5">
    <source>
        <dbReference type="SAM" id="Phobius"/>
    </source>
</evidence>
<name>A0A1Y4M8S7_9FIRM</name>
<protein>
    <recommendedName>
        <fullName evidence="8">Holin</fullName>
    </recommendedName>
</protein>
<dbReference type="AlphaFoldDB" id="A0A1Y4M8S7"/>
<evidence type="ECO:0008006" key="8">
    <source>
        <dbReference type="Google" id="ProtNLM"/>
    </source>
</evidence>
<sequence>MFYVSCQAQKEVTHNRRKSKSYPHGFLTLCCTCILIDLATGLSKAKIQGKINSNIGYKEFWRKTALFAALVFGIALDFWAEYASGSGLASPIGRLFGIYIAVNECISICENLSACGVKMPSFVTHTLGKMKKSIASDPDQKHTNDIDN</sequence>
<keyword evidence="3 5" id="KW-1133">Transmembrane helix</keyword>
<keyword evidence="2 5" id="KW-0812">Transmembrane</keyword>
<reference evidence="7" key="1">
    <citation type="submission" date="2017-04" db="EMBL/GenBank/DDBJ databases">
        <title>Function of individual gut microbiota members based on whole genome sequencing of pure cultures obtained from chicken caecum.</title>
        <authorList>
            <person name="Medvecky M."/>
            <person name="Cejkova D."/>
            <person name="Polansky O."/>
            <person name="Karasova D."/>
            <person name="Kubasova T."/>
            <person name="Cizek A."/>
            <person name="Rychlik I."/>
        </authorList>
    </citation>
    <scope>NUCLEOTIDE SEQUENCE [LARGE SCALE GENOMIC DNA]</scope>
    <source>
        <strain evidence="7">An175</strain>
    </source>
</reference>
<dbReference type="Pfam" id="PF05105">
    <property type="entry name" value="Phage_holin_4_1"/>
    <property type="match status" value="1"/>
</dbReference>
<evidence type="ECO:0000313" key="6">
    <source>
        <dbReference type="EMBL" id="OUP65213.1"/>
    </source>
</evidence>
<keyword evidence="4 5" id="KW-0472">Membrane</keyword>
<evidence type="ECO:0000256" key="1">
    <source>
        <dbReference type="ARBA" id="ARBA00004141"/>
    </source>
</evidence>
<gene>
    <name evidence="6" type="ORF">B5F11_19900</name>
</gene>
<feature type="transmembrane region" description="Helical" evidence="5">
    <location>
        <begin position="25"/>
        <end position="43"/>
    </location>
</feature>
<comment type="subcellular location">
    <subcellularLocation>
        <location evidence="1">Membrane</location>
        <topology evidence="1">Multi-pass membrane protein</topology>
    </subcellularLocation>
</comment>
<evidence type="ECO:0000313" key="7">
    <source>
        <dbReference type="Proteomes" id="UP000196386"/>
    </source>
</evidence>
<dbReference type="Proteomes" id="UP000196386">
    <property type="component" value="Unassembled WGS sequence"/>
</dbReference>